<name>A0A6G1HVC3_9PEZI</name>
<feature type="transmembrane region" description="Helical" evidence="1">
    <location>
        <begin position="86"/>
        <end position="106"/>
    </location>
</feature>
<keyword evidence="3" id="KW-1185">Reference proteome</keyword>
<keyword evidence="1" id="KW-0812">Transmembrane</keyword>
<keyword evidence="1" id="KW-0472">Membrane</keyword>
<evidence type="ECO:0000256" key="1">
    <source>
        <dbReference type="SAM" id="Phobius"/>
    </source>
</evidence>
<feature type="transmembrane region" description="Helical" evidence="1">
    <location>
        <begin position="151"/>
        <end position="170"/>
    </location>
</feature>
<protein>
    <recommendedName>
        <fullName evidence="4">MARVEL domain-containing protein</fullName>
    </recommendedName>
</protein>
<reference evidence="2" key="1">
    <citation type="journal article" date="2020" name="Stud. Mycol.">
        <title>101 Dothideomycetes genomes: a test case for predicting lifestyles and emergence of pathogens.</title>
        <authorList>
            <person name="Haridas S."/>
            <person name="Albert R."/>
            <person name="Binder M."/>
            <person name="Bloem J."/>
            <person name="Labutti K."/>
            <person name="Salamov A."/>
            <person name="Andreopoulos B."/>
            <person name="Baker S."/>
            <person name="Barry K."/>
            <person name="Bills G."/>
            <person name="Bluhm B."/>
            <person name="Cannon C."/>
            <person name="Castanera R."/>
            <person name="Culley D."/>
            <person name="Daum C."/>
            <person name="Ezra D."/>
            <person name="Gonzalez J."/>
            <person name="Henrissat B."/>
            <person name="Kuo A."/>
            <person name="Liang C."/>
            <person name="Lipzen A."/>
            <person name="Lutzoni F."/>
            <person name="Magnuson J."/>
            <person name="Mondo S."/>
            <person name="Nolan M."/>
            <person name="Ohm R."/>
            <person name="Pangilinan J."/>
            <person name="Park H.-J."/>
            <person name="Ramirez L."/>
            <person name="Alfaro M."/>
            <person name="Sun H."/>
            <person name="Tritt A."/>
            <person name="Yoshinaga Y."/>
            <person name="Zwiers L.-H."/>
            <person name="Turgeon B."/>
            <person name="Goodwin S."/>
            <person name="Spatafora J."/>
            <person name="Crous P."/>
            <person name="Grigoriev I."/>
        </authorList>
    </citation>
    <scope>NUCLEOTIDE SEQUENCE</scope>
    <source>
        <strain evidence="2">CBS 262.69</strain>
    </source>
</reference>
<dbReference type="OrthoDB" id="3930290at2759"/>
<dbReference type="Proteomes" id="UP000799640">
    <property type="component" value="Unassembled WGS sequence"/>
</dbReference>
<gene>
    <name evidence="2" type="ORF">EJ06DRAFT_530595</name>
</gene>
<sequence>MSRSVVSSRPVYTQRYVWPEVQLNIWTIIVLVAGCTVLGVFASFVNDQQRLRLGIPWLFPYAITVGSLVVIFVIIQLILVSQRRLLPAFMMLFSFIFLVLFLAGTIETAIQLFGEGNVSSNCQTYVNNNPVSGQNVQTLAWLEQDSICSSWYAAFSFWIIGCIFFVWMIVMGSQVARGEYT</sequence>
<organism evidence="2 3">
    <name type="scientific">Trichodelitschia bisporula</name>
    <dbReference type="NCBI Taxonomy" id="703511"/>
    <lineage>
        <taxon>Eukaryota</taxon>
        <taxon>Fungi</taxon>
        <taxon>Dikarya</taxon>
        <taxon>Ascomycota</taxon>
        <taxon>Pezizomycotina</taxon>
        <taxon>Dothideomycetes</taxon>
        <taxon>Dothideomycetes incertae sedis</taxon>
        <taxon>Phaeotrichales</taxon>
        <taxon>Phaeotrichaceae</taxon>
        <taxon>Trichodelitschia</taxon>
    </lineage>
</organism>
<evidence type="ECO:0008006" key="4">
    <source>
        <dbReference type="Google" id="ProtNLM"/>
    </source>
</evidence>
<feature type="transmembrane region" description="Helical" evidence="1">
    <location>
        <begin position="57"/>
        <end position="79"/>
    </location>
</feature>
<dbReference type="PROSITE" id="PS51257">
    <property type="entry name" value="PROKAR_LIPOPROTEIN"/>
    <property type="match status" value="1"/>
</dbReference>
<evidence type="ECO:0000313" key="3">
    <source>
        <dbReference type="Proteomes" id="UP000799640"/>
    </source>
</evidence>
<keyword evidence="1" id="KW-1133">Transmembrane helix</keyword>
<dbReference type="EMBL" id="ML996696">
    <property type="protein sequence ID" value="KAF2399816.1"/>
    <property type="molecule type" value="Genomic_DNA"/>
</dbReference>
<accession>A0A6G1HVC3</accession>
<proteinExistence type="predicted"/>
<evidence type="ECO:0000313" key="2">
    <source>
        <dbReference type="EMBL" id="KAF2399816.1"/>
    </source>
</evidence>
<feature type="transmembrane region" description="Helical" evidence="1">
    <location>
        <begin position="21"/>
        <end position="45"/>
    </location>
</feature>
<dbReference type="AlphaFoldDB" id="A0A6G1HVC3"/>